<sequence>MDSVTELLCHFGFSKNEARVYVALMQETSATGYQISKNTGISRAEVYRVLGNLADKGAVVWQQTEPALYMAVEPESYLDRLESQFNHNLQKVREELKEINRQTSNDTIVYIKGYDHILHKAKEMIASTRYELYIRCGATLAALLQDDLKKLSDRGVKVRILAYGDFSMEGIQVVTHPLRHDEVHRHRVSQLLLISDIRKMLVGQLEPESSGTVMGTYSESPEIIHIMREMMRSGFHLTILANESDVLSRFMGEHELFQEIYKDGSILRYE</sequence>
<gene>
    <name evidence="3" type="ORF">OB236_13415</name>
</gene>
<feature type="domain" description="Transcription regulator TrmB N-terminal" evidence="1">
    <location>
        <begin position="10"/>
        <end position="75"/>
    </location>
</feature>
<protein>
    <recommendedName>
        <fullName evidence="5">TrmB family transcriptional regulator</fullName>
    </recommendedName>
</protein>
<evidence type="ECO:0000313" key="4">
    <source>
        <dbReference type="Proteomes" id="UP001652445"/>
    </source>
</evidence>
<evidence type="ECO:0008006" key="5">
    <source>
        <dbReference type="Google" id="ProtNLM"/>
    </source>
</evidence>
<reference evidence="3 4" key="1">
    <citation type="submission" date="2022-09" db="EMBL/GenBank/DDBJ databases">
        <authorList>
            <person name="Han X.L."/>
            <person name="Wang Q."/>
            <person name="Lu T."/>
        </authorList>
    </citation>
    <scope>NUCLEOTIDE SEQUENCE [LARGE SCALE GENOMIC DNA]</scope>
    <source>
        <strain evidence="3 4">WQ 127069</strain>
    </source>
</reference>
<comment type="caution">
    <text evidence="3">The sequence shown here is derived from an EMBL/GenBank/DDBJ whole genome shotgun (WGS) entry which is preliminary data.</text>
</comment>
<evidence type="ECO:0000313" key="3">
    <source>
        <dbReference type="EMBL" id="MCU6793116.1"/>
    </source>
</evidence>
<dbReference type="SUPFAM" id="SSF46785">
    <property type="entry name" value="Winged helix' DNA-binding domain"/>
    <property type="match status" value="1"/>
</dbReference>
<dbReference type="Gene3D" id="1.10.10.10">
    <property type="entry name" value="Winged helix-like DNA-binding domain superfamily/Winged helix DNA-binding domain"/>
    <property type="match status" value="1"/>
</dbReference>
<dbReference type="InterPro" id="IPR021586">
    <property type="entry name" value="Tscrpt_reg_TrmB_C"/>
</dbReference>
<dbReference type="CDD" id="cd09124">
    <property type="entry name" value="PLDc_like_TrmB_middle"/>
    <property type="match status" value="1"/>
</dbReference>
<accession>A0ABT2UG50</accession>
<organism evidence="3 4">
    <name type="scientific">Paenibacillus baimaensis</name>
    <dbReference type="NCBI Taxonomy" id="2982185"/>
    <lineage>
        <taxon>Bacteria</taxon>
        <taxon>Bacillati</taxon>
        <taxon>Bacillota</taxon>
        <taxon>Bacilli</taxon>
        <taxon>Bacillales</taxon>
        <taxon>Paenibacillaceae</taxon>
        <taxon>Paenibacillus</taxon>
    </lineage>
</organism>
<dbReference type="InterPro" id="IPR002831">
    <property type="entry name" value="Tscrpt_reg_TrmB_N"/>
</dbReference>
<dbReference type="EMBL" id="JAOQIO010000038">
    <property type="protein sequence ID" value="MCU6793116.1"/>
    <property type="molecule type" value="Genomic_DNA"/>
</dbReference>
<dbReference type="RefSeq" id="WP_262684425.1">
    <property type="nucleotide sequence ID" value="NZ_JAOQIO010000038.1"/>
</dbReference>
<dbReference type="InterPro" id="IPR036388">
    <property type="entry name" value="WH-like_DNA-bd_sf"/>
</dbReference>
<name>A0ABT2UG50_9BACL</name>
<keyword evidence="4" id="KW-1185">Reference proteome</keyword>
<dbReference type="InterPro" id="IPR036390">
    <property type="entry name" value="WH_DNA-bd_sf"/>
</dbReference>
<evidence type="ECO:0000259" key="1">
    <source>
        <dbReference type="Pfam" id="PF01978"/>
    </source>
</evidence>
<dbReference type="Proteomes" id="UP001652445">
    <property type="component" value="Unassembled WGS sequence"/>
</dbReference>
<proteinExistence type="predicted"/>
<dbReference type="PANTHER" id="PTHR34293:SF1">
    <property type="entry name" value="HTH-TYPE TRANSCRIPTIONAL REGULATOR TRMBL2"/>
    <property type="match status" value="1"/>
</dbReference>
<dbReference type="Pfam" id="PF11495">
    <property type="entry name" value="Regulator_TrmB"/>
    <property type="match status" value="1"/>
</dbReference>
<dbReference type="Pfam" id="PF01978">
    <property type="entry name" value="TrmB"/>
    <property type="match status" value="1"/>
</dbReference>
<dbReference type="PANTHER" id="PTHR34293">
    <property type="entry name" value="HTH-TYPE TRANSCRIPTIONAL REGULATOR TRMBL2"/>
    <property type="match status" value="1"/>
</dbReference>
<feature type="domain" description="Transcription regulator TrmB C-terminal" evidence="2">
    <location>
        <begin position="108"/>
        <end position="228"/>
    </location>
</feature>
<evidence type="ECO:0000259" key="2">
    <source>
        <dbReference type="Pfam" id="PF11495"/>
    </source>
</evidence>
<dbReference type="InterPro" id="IPR051797">
    <property type="entry name" value="TrmB-like"/>
</dbReference>